<protein>
    <submittedName>
        <fullName evidence="2">Uncharacterized protein</fullName>
    </submittedName>
</protein>
<reference evidence="2" key="1">
    <citation type="submission" date="2023-03" db="EMBL/GenBank/DDBJ databases">
        <title>Massive genome expansion in bonnet fungi (Mycena s.s.) driven by repeated elements and novel gene families across ecological guilds.</title>
        <authorList>
            <consortium name="Lawrence Berkeley National Laboratory"/>
            <person name="Harder C.B."/>
            <person name="Miyauchi S."/>
            <person name="Viragh M."/>
            <person name="Kuo A."/>
            <person name="Thoen E."/>
            <person name="Andreopoulos B."/>
            <person name="Lu D."/>
            <person name="Skrede I."/>
            <person name="Drula E."/>
            <person name="Henrissat B."/>
            <person name="Morin E."/>
            <person name="Kohler A."/>
            <person name="Barry K."/>
            <person name="LaButti K."/>
            <person name="Morin E."/>
            <person name="Salamov A."/>
            <person name="Lipzen A."/>
            <person name="Mereny Z."/>
            <person name="Hegedus B."/>
            <person name="Baldrian P."/>
            <person name="Stursova M."/>
            <person name="Weitz H."/>
            <person name="Taylor A."/>
            <person name="Grigoriev I.V."/>
            <person name="Nagy L.G."/>
            <person name="Martin F."/>
            <person name="Kauserud H."/>
        </authorList>
    </citation>
    <scope>NUCLEOTIDE SEQUENCE</scope>
    <source>
        <strain evidence="2">CBHHK002</strain>
    </source>
</reference>
<sequence length="299" mass="32816">MAEERTISCFMRTDTRDRANQDARAIIAQTKIYQHNQYEAHKASKTPKQSKSPLLMWQSVKSLFELKTPTPAVQIDLTGDSASQADKSLEVVISSECEAGLAALDSMNDDDRSDHVPPPDSVSPSTLSLDCDGVDICLPIFRDLLSDKPLEGADTIHSLGEWPGDHGLDIGTAGKAAGIVTLVTGFDSATKFTFHYKIPATRTSKGCRNHHLICYTRFLHGEKIVISQLIPEGSGPREKEKKCKIFNPHGAPAVASERYDAQKPASLRGKCLDSEKCQAKLRIGKLVIPGYLHLFFLRA</sequence>
<evidence type="ECO:0000256" key="1">
    <source>
        <dbReference type="SAM" id="MobiDB-lite"/>
    </source>
</evidence>
<organism evidence="2 3">
    <name type="scientific">Mycena albidolilacea</name>
    <dbReference type="NCBI Taxonomy" id="1033008"/>
    <lineage>
        <taxon>Eukaryota</taxon>
        <taxon>Fungi</taxon>
        <taxon>Dikarya</taxon>
        <taxon>Basidiomycota</taxon>
        <taxon>Agaricomycotina</taxon>
        <taxon>Agaricomycetes</taxon>
        <taxon>Agaricomycetidae</taxon>
        <taxon>Agaricales</taxon>
        <taxon>Marasmiineae</taxon>
        <taxon>Mycenaceae</taxon>
        <taxon>Mycena</taxon>
    </lineage>
</organism>
<dbReference type="Proteomes" id="UP001218218">
    <property type="component" value="Unassembled WGS sequence"/>
</dbReference>
<keyword evidence="3" id="KW-1185">Reference proteome</keyword>
<gene>
    <name evidence="2" type="ORF">DFH08DRAFT_820651</name>
</gene>
<evidence type="ECO:0000313" key="3">
    <source>
        <dbReference type="Proteomes" id="UP001218218"/>
    </source>
</evidence>
<feature type="region of interest" description="Disordered" evidence="1">
    <location>
        <begin position="106"/>
        <end position="126"/>
    </location>
</feature>
<accession>A0AAD6ZBR9</accession>
<comment type="caution">
    <text evidence="2">The sequence shown here is derived from an EMBL/GenBank/DDBJ whole genome shotgun (WGS) entry which is preliminary data.</text>
</comment>
<dbReference type="EMBL" id="JARIHO010000062">
    <property type="protein sequence ID" value="KAJ7315396.1"/>
    <property type="molecule type" value="Genomic_DNA"/>
</dbReference>
<evidence type="ECO:0000313" key="2">
    <source>
        <dbReference type="EMBL" id="KAJ7315396.1"/>
    </source>
</evidence>
<proteinExistence type="predicted"/>
<dbReference type="AlphaFoldDB" id="A0AAD6ZBR9"/>
<name>A0AAD6ZBR9_9AGAR</name>